<dbReference type="Proteomes" id="UP001163321">
    <property type="component" value="Chromosome 12"/>
</dbReference>
<dbReference type="EMBL" id="CM047591">
    <property type="protein sequence ID" value="KAI9918246.1"/>
    <property type="molecule type" value="Genomic_DNA"/>
</dbReference>
<name>A0ACC0WKJ2_9STRA</name>
<sequence length="122" mass="13343">MSADIFPEWNKEEDSLPTSWGGGTGGLYETPYGGNDTYGNEGSSNDDVEFETVGEDGQSQEKEEEKTMFELREHGLKVSRRKGFTLSCMGVGNGVLAMGYQEGLLLRCTTEATDSNGPWKKS</sequence>
<gene>
    <name evidence="1" type="ORF">PsorP6_012181</name>
</gene>
<organism evidence="1 2">
    <name type="scientific">Peronosclerospora sorghi</name>
    <dbReference type="NCBI Taxonomy" id="230839"/>
    <lineage>
        <taxon>Eukaryota</taxon>
        <taxon>Sar</taxon>
        <taxon>Stramenopiles</taxon>
        <taxon>Oomycota</taxon>
        <taxon>Peronosporomycetes</taxon>
        <taxon>Peronosporales</taxon>
        <taxon>Peronosporaceae</taxon>
        <taxon>Peronosclerospora</taxon>
    </lineage>
</organism>
<evidence type="ECO:0000313" key="1">
    <source>
        <dbReference type="EMBL" id="KAI9918246.1"/>
    </source>
</evidence>
<keyword evidence="2" id="KW-1185">Reference proteome</keyword>
<comment type="caution">
    <text evidence="1">The sequence shown here is derived from an EMBL/GenBank/DDBJ whole genome shotgun (WGS) entry which is preliminary data.</text>
</comment>
<proteinExistence type="predicted"/>
<protein>
    <submittedName>
        <fullName evidence="1">Uncharacterized protein</fullName>
    </submittedName>
</protein>
<accession>A0ACC0WKJ2</accession>
<evidence type="ECO:0000313" key="2">
    <source>
        <dbReference type="Proteomes" id="UP001163321"/>
    </source>
</evidence>
<reference evidence="1 2" key="1">
    <citation type="journal article" date="2022" name="bioRxiv">
        <title>The genome of the oomycete Peronosclerospora sorghi, a cosmopolitan pathogen of maize and sorghum, is inflated with dispersed pseudogenes.</title>
        <authorList>
            <person name="Fletcher K."/>
            <person name="Martin F."/>
            <person name="Isakeit T."/>
            <person name="Cavanaugh K."/>
            <person name="Magill C."/>
            <person name="Michelmore R."/>
        </authorList>
    </citation>
    <scope>NUCLEOTIDE SEQUENCE [LARGE SCALE GENOMIC DNA]</scope>
    <source>
        <strain evidence="1">P6</strain>
    </source>
</reference>